<dbReference type="AlphaFoldDB" id="A0AAI8GTK8"/>
<dbReference type="Proteomes" id="UP000197058">
    <property type="component" value="Chromosome"/>
</dbReference>
<sequence>MYIDILLKNHDADRNHFMRQTGFSHKKISKLNKQDPNSYSEELIKEIAQFLNLSYDNTRNELRQINEKGTLYKVHTVDELKIVIDTSPKEFLVGKEVYSLINDIKQSDISHDQQYMKDVSQTVLTSFILWIVGKVRSIGKSSEEKLINDIRLHILTYYDIHEMNNNRARLVLKAFVS</sequence>
<evidence type="ECO:0000313" key="2">
    <source>
        <dbReference type="Proteomes" id="UP000197058"/>
    </source>
</evidence>
<name>A0AAI8GTK8_MAMSC</name>
<dbReference type="RefSeq" id="WP_058592033.1">
    <property type="nucleotide sequence ID" value="NZ_CP022046.2"/>
</dbReference>
<organism evidence="1 2">
    <name type="scientific">Mammaliicoccus sciuri</name>
    <name type="common">Staphylococcus sciuri</name>
    <dbReference type="NCBI Taxonomy" id="1296"/>
    <lineage>
        <taxon>Bacteria</taxon>
        <taxon>Bacillati</taxon>
        <taxon>Bacillota</taxon>
        <taxon>Bacilli</taxon>
        <taxon>Bacillales</taxon>
        <taxon>Staphylococcaceae</taxon>
        <taxon>Mammaliicoccus</taxon>
    </lineage>
</organism>
<evidence type="ECO:0008006" key="3">
    <source>
        <dbReference type="Google" id="ProtNLM"/>
    </source>
</evidence>
<proteinExistence type="predicted"/>
<reference evidence="2" key="1">
    <citation type="submission" date="2017-06" db="EMBL/GenBank/DDBJ databases">
        <title>FDA dAtabase for Regulatory Grade micrObial Sequences (FDA-ARGOS): Supporting development and validation of Infectious Disease Dx tests.</title>
        <authorList>
            <person name="Goldberg B."/>
            <person name="Campos J."/>
            <person name="Tallon L."/>
            <person name="Sadzewicz L."/>
            <person name="Sengamalay N."/>
            <person name="Ott S."/>
            <person name="Godinez A."/>
            <person name="Nagaraj S."/>
            <person name="Vavikolanu K."/>
            <person name="Nadendla S."/>
            <person name="George J."/>
            <person name="Geyer C."/>
            <person name="Sichtig H."/>
        </authorList>
    </citation>
    <scope>NUCLEOTIDE SEQUENCE [LARGE SCALE GENOMIC DNA]</scope>
    <source>
        <strain evidence="2">FDAARGOS_285</strain>
    </source>
</reference>
<dbReference type="KEGG" id="sscu:CEP64_04655"/>
<protein>
    <recommendedName>
        <fullName evidence="3">HTH cro/C1-type domain-containing protein</fullName>
    </recommendedName>
</protein>
<gene>
    <name evidence="1" type="ORF">CEP64_04655</name>
</gene>
<accession>A0AAI8GTK8</accession>
<dbReference type="EMBL" id="CP022046">
    <property type="protein sequence ID" value="ASE33884.1"/>
    <property type="molecule type" value="Genomic_DNA"/>
</dbReference>
<evidence type="ECO:0000313" key="1">
    <source>
        <dbReference type="EMBL" id="ASE33884.1"/>
    </source>
</evidence>